<protein>
    <recommendedName>
        <fullName evidence="1">Dinitrogenase iron-molybdenum cofactor biosynthesis domain-containing protein</fullName>
    </recommendedName>
</protein>
<dbReference type="RefSeq" id="WP_071907593.1">
    <property type="nucleotide sequence ID" value="NZ_LT607756.1"/>
</dbReference>
<proteinExistence type="predicted"/>
<name>A0A1D3L4I9_9EURY</name>
<dbReference type="Pfam" id="PF02579">
    <property type="entry name" value="Nitro_FeMo-Co"/>
    <property type="match status" value="1"/>
</dbReference>
<dbReference type="STRING" id="118062.MCBB_1993"/>
<dbReference type="PANTHER" id="PTHR42983">
    <property type="entry name" value="DINITROGENASE IRON-MOLYBDENUM COFACTOR PROTEIN-RELATED"/>
    <property type="match status" value="1"/>
</dbReference>
<dbReference type="InterPro" id="IPR033913">
    <property type="entry name" value="MTH1175_dom"/>
</dbReference>
<dbReference type="KEGG" id="mcub:MCBB_1993"/>
<dbReference type="InterPro" id="IPR036105">
    <property type="entry name" value="DiNase_FeMo-co_biosyn_sf"/>
</dbReference>
<organism evidence="2 3">
    <name type="scientific">Methanobacterium congolense</name>
    <dbReference type="NCBI Taxonomy" id="118062"/>
    <lineage>
        <taxon>Archaea</taxon>
        <taxon>Methanobacteriati</taxon>
        <taxon>Methanobacteriota</taxon>
        <taxon>Methanomada group</taxon>
        <taxon>Methanobacteria</taxon>
        <taxon>Methanobacteriales</taxon>
        <taxon>Methanobacteriaceae</taxon>
        <taxon>Methanobacterium</taxon>
    </lineage>
</organism>
<dbReference type="Proteomes" id="UP000094707">
    <property type="component" value="Chromosome I"/>
</dbReference>
<feature type="domain" description="Dinitrogenase iron-molybdenum cofactor biosynthesis" evidence="1">
    <location>
        <begin position="20"/>
        <end position="110"/>
    </location>
</feature>
<dbReference type="GeneID" id="30412829"/>
<dbReference type="AlphaFoldDB" id="A0A1D3L4I9"/>
<dbReference type="EMBL" id="LT607756">
    <property type="protein sequence ID" value="SCG86541.1"/>
    <property type="molecule type" value="Genomic_DNA"/>
</dbReference>
<evidence type="ECO:0000313" key="3">
    <source>
        <dbReference type="Proteomes" id="UP000094707"/>
    </source>
</evidence>
<dbReference type="InterPro" id="IPR003731">
    <property type="entry name" value="Di-Nase_FeMo-co_biosynth"/>
</dbReference>
<accession>A0A1D3L4I9</accession>
<sequence length="127" mass="13567">MGDDQIKNILFPTEDEMGLNSPICPHFGKTPYLTLLKVEDDIIMDLKVFETQGRHAGGHATAAEVVLINDGDVVICGNLGGKAVEILGNGGVQVFSGANGTVSQAFHQWKNEDLKPGSLEPCTEGHH</sequence>
<evidence type="ECO:0000259" key="1">
    <source>
        <dbReference type="Pfam" id="PF02579"/>
    </source>
</evidence>
<dbReference type="Gene3D" id="3.30.420.130">
    <property type="entry name" value="Dinitrogenase iron-molybdenum cofactor biosynthesis domain"/>
    <property type="match status" value="1"/>
</dbReference>
<dbReference type="SUPFAM" id="SSF53146">
    <property type="entry name" value="Nitrogenase accessory factor-like"/>
    <property type="match status" value="1"/>
</dbReference>
<dbReference type="PANTHER" id="PTHR42983:SF1">
    <property type="entry name" value="IRON-MOLYBDENUM PROTEIN"/>
    <property type="match status" value="1"/>
</dbReference>
<keyword evidence="3" id="KW-1185">Reference proteome</keyword>
<gene>
    <name evidence="2" type="ORF">MCBB_1993</name>
</gene>
<evidence type="ECO:0000313" key="2">
    <source>
        <dbReference type="EMBL" id="SCG86541.1"/>
    </source>
</evidence>
<reference evidence="2 3" key="1">
    <citation type="submission" date="2016-08" db="EMBL/GenBank/DDBJ databases">
        <authorList>
            <person name="Seilhamer J.J."/>
        </authorList>
    </citation>
    <scope>NUCLEOTIDE SEQUENCE [LARGE SCALE GENOMIC DNA]</scope>
    <source>
        <strain evidence="2">Buetzberg</strain>
    </source>
</reference>
<dbReference type="CDD" id="cd00851">
    <property type="entry name" value="MTH1175"/>
    <property type="match status" value="1"/>
</dbReference>